<evidence type="ECO:0000313" key="1">
    <source>
        <dbReference type="EMBL" id="SHK30760.1"/>
    </source>
</evidence>
<dbReference type="STRING" id="381751.SAMN05444391_0614"/>
<gene>
    <name evidence="1" type="ORF">SAMN05444391_0614</name>
</gene>
<dbReference type="OrthoDB" id="14806at2"/>
<dbReference type="EMBL" id="LT670846">
    <property type="protein sequence ID" value="SHK30760.1"/>
    <property type="molecule type" value="Genomic_DNA"/>
</dbReference>
<dbReference type="Proteomes" id="UP000189810">
    <property type="component" value="Chromosome I"/>
</dbReference>
<reference evidence="1 2" key="1">
    <citation type="submission" date="2016-11" db="EMBL/GenBank/DDBJ databases">
        <authorList>
            <person name="Jaros S."/>
            <person name="Januszkiewicz K."/>
            <person name="Wedrychowicz H."/>
        </authorList>
    </citation>
    <scope>NUCLEOTIDE SEQUENCE [LARGE SCALE GENOMIC DNA]</scope>
    <source>
        <strain evidence="1 2">DSM 19557</strain>
    </source>
</reference>
<protein>
    <submittedName>
        <fullName evidence="1">Uncharacterized protein</fullName>
    </submittedName>
</protein>
<keyword evidence="2" id="KW-1185">Reference proteome</keyword>
<dbReference type="RefSeq" id="WP_154021727.1">
    <property type="nucleotide sequence ID" value="NZ_LT670846.1"/>
</dbReference>
<evidence type="ECO:0000313" key="2">
    <source>
        <dbReference type="Proteomes" id="UP000189810"/>
    </source>
</evidence>
<organism evidence="1 2">
    <name type="scientific">Thermocrinis minervae</name>
    <dbReference type="NCBI Taxonomy" id="381751"/>
    <lineage>
        <taxon>Bacteria</taxon>
        <taxon>Pseudomonadati</taxon>
        <taxon>Aquificota</taxon>
        <taxon>Aquificia</taxon>
        <taxon>Aquificales</taxon>
        <taxon>Aquificaceae</taxon>
        <taxon>Thermocrinis</taxon>
    </lineage>
</organism>
<sequence>MRRILILLPLILSMGEPVYLKEAKVEVTDKYGNTFELSSLSCSGKDYLRAKEGAVEFSVPLSEIRDIKVLQEEGDRLSVMLTLSSGKREKLHVSKNLYCEGKSSIGNASFYLRDIKEISIRRER</sequence>
<accession>A0A1M6RED0</accession>
<name>A0A1M6RED0_9AQUI</name>
<proteinExistence type="predicted"/>
<dbReference type="AlphaFoldDB" id="A0A1M6RED0"/>